<proteinExistence type="predicted"/>
<sequence>MKIGKSLCVCGVGLVSISTVVICLRPRLIAIAKPSDERWKIIDGAAFVDSALTFQGRFYCTPQWAAHCHDQGRRPQLLTAAVAARRSNPPSGSLHLVDNGGDLMVVHRMMIHLINHFEVYRVDLDNQELILAKGFRARAVFMGMHRAVSLLPAQIYFPSLLPDTLYLGFDCEGPIRGYIVKDGSGEPCRRRRYRSRIRERITTLSNSRDWSSLGGEGPAGVIADCVLANDVADFIRFRAVCLPWRLSSSSIDPLHALDPRFLPRHWIMLDNRRFLNVTTGEQIHTEIPEISGDGDHTLLALTPEGLLLLLHEETLILQLLNPLTRRLTDLPPVNSLLSSKNLRDWRSGKQIGKSLHVGGVGIASISTVVVCLQTSLMAIAKPGDDRWIVIAGMPFVDSALTFQGRFYCTVGKNLMVLDHETPQLLIAAARRSNPPPPDFFCSLHLVDNGGELMLVNRMIRLIKGENNSSSSMHYKTEYEVYSVNLDNGELIPVNDGFRGRAVFMGLRRAVSLLPAEVFPSVLPDTLYLGFGCEESNRMNLMDGYSVKDGRGEPCRHRRSRSSFVDCLSHCIRGTGKHLA</sequence>
<dbReference type="PANTHER" id="PTHR33165">
    <property type="entry name" value="F-BOX DOMAIN CONTAINING PROTEIN-LIKE-RELATED"/>
    <property type="match status" value="1"/>
</dbReference>
<protein>
    <recommendedName>
        <fullName evidence="1">KIB1-4 beta-propeller domain-containing protein</fullName>
    </recommendedName>
</protein>
<dbReference type="Pfam" id="PF03478">
    <property type="entry name" value="Beta-prop_KIB1-4"/>
    <property type="match status" value="2"/>
</dbReference>
<organism evidence="2 3">
    <name type="scientific">Leersia perrieri</name>
    <dbReference type="NCBI Taxonomy" id="77586"/>
    <lineage>
        <taxon>Eukaryota</taxon>
        <taxon>Viridiplantae</taxon>
        <taxon>Streptophyta</taxon>
        <taxon>Embryophyta</taxon>
        <taxon>Tracheophyta</taxon>
        <taxon>Spermatophyta</taxon>
        <taxon>Magnoliopsida</taxon>
        <taxon>Liliopsida</taxon>
        <taxon>Poales</taxon>
        <taxon>Poaceae</taxon>
        <taxon>BOP clade</taxon>
        <taxon>Oryzoideae</taxon>
        <taxon>Oryzeae</taxon>
        <taxon>Oryzinae</taxon>
        <taxon>Leersia</taxon>
    </lineage>
</organism>
<dbReference type="STRING" id="77586.A0A0D9XMM1"/>
<dbReference type="PANTHER" id="PTHR33165:SF57">
    <property type="entry name" value="OS10G0568000 PROTEIN"/>
    <property type="match status" value="1"/>
</dbReference>
<accession>A0A0D9XMM1</accession>
<dbReference type="AlphaFoldDB" id="A0A0D9XMM1"/>
<dbReference type="Gramene" id="LPERR10G14800.2">
    <property type="protein sequence ID" value="LPERR10G14800.2"/>
    <property type="gene ID" value="LPERR10G14800"/>
</dbReference>
<feature type="domain" description="KIB1-4 beta-propeller" evidence="1">
    <location>
        <begin position="22"/>
        <end position="167"/>
    </location>
</feature>
<reference evidence="2 3" key="1">
    <citation type="submission" date="2012-08" db="EMBL/GenBank/DDBJ databases">
        <title>Oryza genome evolution.</title>
        <authorList>
            <person name="Wing R.A."/>
        </authorList>
    </citation>
    <scope>NUCLEOTIDE SEQUENCE</scope>
</reference>
<keyword evidence="3" id="KW-1185">Reference proteome</keyword>
<feature type="domain" description="KIB1-4 beta-propeller" evidence="1">
    <location>
        <begin position="277"/>
        <end position="528"/>
    </location>
</feature>
<name>A0A0D9XMM1_9ORYZ</name>
<dbReference type="EnsemblPlants" id="LPERR10G14800.2">
    <property type="protein sequence ID" value="LPERR10G14800.2"/>
    <property type="gene ID" value="LPERR10G14800"/>
</dbReference>
<dbReference type="HOGENOM" id="CLU_033859_0_0_1"/>
<evidence type="ECO:0000313" key="3">
    <source>
        <dbReference type="Proteomes" id="UP000032180"/>
    </source>
</evidence>
<evidence type="ECO:0000259" key="1">
    <source>
        <dbReference type="Pfam" id="PF03478"/>
    </source>
</evidence>
<evidence type="ECO:0000313" key="2">
    <source>
        <dbReference type="EnsemblPlants" id="LPERR10G14800.2"/>
    </source>
</evidence>
<dbReference type="InterPro" id="IPR005174">
    <property type="entry name" value="KIB1-4_b-propeller"/>
</dbReference>
<dbReference type="Proteomes" id="UP000032180">
    <property type="component" value="Chromosome 10"/>
</dbReference>
<reference evidence="3" key="2">
    <citation type="submission" date="2013-12" db="EMBL/GenBank/DDBJ databases">
        <authorList>
            <person name="Yu Y."/>
            <person name="Lee S."/>
            <person name="de Baynast K."/>
            <person name="Wissotski M."/>
            <person name="Liu L."/>
            <person name="Talag J."/>
            <person name="Goicoechea J."/>
            <person name="Angelova A."/>
            <person name="Jetty R."/>
            <person name="Kudrna D."/>
            <person name="Golser W."/>
            <person name="Rivera L."/>
            <person name="Zhang J."/>
            <person name="Wing R."/>
        </authorList>
    </citation>
    <scope>NUCLEOTIDE SEQUENCE</scope>
</reference>
<reference evidence="2" key="3">
    <citation type="submission" date="2015-04" db="UniProtKB">
        <authorList>
            <consortium name="EnsemblPlants"/>
        </authorList>
    </citation>
    <scope>IDENTIFICATION</scope>
</reference>